<organism evidence="2 3">
    <name type="scientific">Drosophila simulans</name>
    <name type="common">Fruit fly</name>
    <dbReference type="NCBI Taxonomy" id="7240"/>
    <lineage>
        <taxon>Eukaryota</taxon>
        <taxon>Metazoa</taxon>
        <taxon>Ecdysozoa</taxon>
        <taxon>Arthropoda</taxon>
        <taxon>Hexapoda</taxon>
        <taxon>Insecta</taxon>
        <taxon>Pterygota</taxon>
        <taxon>Neoptera</taxon>
        <taxon>Endopterygota</taxon>
        <taxon>Diptera</taxon>
        <taxon>Brachycera</taxon>
        <taxon>Muscomorpha</taxon>
        <taxon>Ephydroidea</taxon>
        <taxon>Drosophilidae</taxon>
        <taxon>Drosophila</taxon>
        <taxon>Sophophora</taxon>
    </lineage>
</organism>
<dbReference type="EMBL" id="CH983171">
    <property type="protein sequence ID" value="EDX15652.1"/>
    <property type="molecule type" value="Genomic_DNA"/>
</dbReference>
<proteinExistence type="predicted"/>
<feature type="region of interest" description="Disordered" evidence="1">
    <location>
        <begin position="1"/>
        <end position="40"/>
    </location>
</feature>
<dbReference type="Proteomes" id="UP000000304">
    <property type="component" value="Unassembled WGS sequence"/>
</dbReference>
<protein>
    <submittedName>
        <fullName evidence="2">GD11936</fullName>
    </submittedName>
</protein>
<reference evidence="2 3" key="1">
    <citation type="journal article" date="2007" name="Nature">
        <title>Evolution of genes and genomes on the Drosophila phylogeny.</title>
        <authorList>
            <consortium name="Drosophila 12 Genomes Consortium"/>
            <person name="Clark A.G."/>
            <person name="Eisen M.B."/>
            <person name="Smith D.R."/>
            <person name="Bergman C.M."/>
            <person name="Oliver B."/>
            <person name="Markow T.A."/>
            <person name="Kaufman T.C."/>
            <person name="Kellis M."/>
            <person name="Gelbart W."/>
            <person name="Iyer V.N."/>
            <person name="Pollard D.A."/>
            <person name="Sackton T.B."/>
            <person name="Larracuente A.M."/>
            <person name="Singh N.D."/>
            <person name="Abad J.P."/>
            <person name="Abt D.N."/>
            <person name="Adryan B."/>
            <person name="Aguade M."/>
            <person name="Akashi H."/>
            <person name="Anderson W.W."/>
            <person name="Aquadro C.F."/>
            <person name="Ardell D.H."/>
            <person name="Arguello R."/>
            <person name="Artieri C.G."/>
            <person name="Barbash D.A."/>
            <person name="Barker D."/>
            <person name="Barsanti P."/>
            <person name="Batterham P."/>
            <person name="Batzoglou S."/>
            <person name="Begun D."/>
            <person name="Bhutkar A."/>
            <person name="Blanco E."/>
            <person name="Bosak S.A."/>
            <person name="Bradley R.K."/>
            <person name="Brand A.D."/>
            <person name="Brent M.R."/>
            <person name="Brooks A.N."/>
            <person name="Brown R.H."/>
            <person name="Butlin R.K."/>
            <person name="Caggese C."/>
            <person name="Calvi B.R."/>
            <person name="Bernardo de Carvalho A."/>
            <person name="Caspi A."/>
            <person name="Castrezana S."/>
            <person name="Celniker S.E."/>
            <person name="Chang J.L."/>
            <person name="Chapple C."/>
            <person name="Chatterji S."/>
            <person name="Chinwalla A."/>
            <person name="Civetta A."/>
            <person name="Clifton S.W."/>
            <person name="Comeron J.M."/>
            <person name="Costello J.C."/>
            <person name="Coyne J.A."/>
            <person name="Daub J."/>
            <person name="David R.G."/>
            <person name="Delcher A.L."/>
            <person name="Delehaunty K."/>
            <person name="Do C.B."/>
            <person name="Ebling H."/>
            <person name="Edwards K."/>
            <person name="Eickbush T."/>
            <person name="Evans J.D."/>
            <person name="Filipski A."/>
            <person name="Findeiss S."/>
            <person name="Freyhult E."/>
            <person name="Fulton L."/>
            <person name="Fulton R."/>
            <person name="Garcia A.C."/>
            <person name="Gardiner A."/>
            <person name="Garfield D.A."/>
            <person name="Garvin B.E."/>
            <person name="Gibson G."/>
            <person name="Gilbert D."/>
            <person name="Gnerre S."/>
            <person name="Godfrey J."/>
            <person name="Good R."/>
            <person name="Gotea V."/>
            <person name="Gravely B."/>
            <person name="Greenberg A.J."/>
            <person name="Griffiths-Jones S."/>
            <person name="Gross S."/>
            <person name="Guigo R."/>
            <person name="Gustafson E.A."/>
            <person name="Haerty W."/>
            <person name="Hahn M.W."/>
            <person name="Halligan D.L."/>
            <person name="Halpern A.L."/>
            <person name="Halter G.M."/>
            <person name="Han M.V."/>
            <person name="Heger A."/>
            <person name="Hillier L."/>
            <person name="Hinrichs A.S."/>
            <person name="Holmes I."/>
            <person name="Hoskins R.A."/>
            <person name="Hubisz M.J."/>
            <person name="Hultmark D."/>
            <person name="Huntley M.A."/>
            <person name="Jaffe D.B."/>
            <person name="Jagadeeshan S."/>
            <person name="Jeck W.R."/>
            <person name="Johnson J."/>
            <person name="Jones C.D."/>
            <person name="Jordan W.C."/>
            <person name="Karpen G.H."/>
            <person name="Kataoka E."/>
            <person name="Keightley P.D."/>
            <person name="Kheradpour P."/>
            <person name="Kirkness E.F."/>
            <person name="Koerich L.B."/>
            <person name="Kristiansen K."/>
            <person name="Kudrna D."/>
            <person name="Kulathinal R.J."/>
            <person name="Kumar S."/>
            <person name="Kwok R."/>
            <person name="Lander E."/>
            <person name="Langley C.H."/>
            <person name="Lapoint R."/>
            <person name="Lazzaro B.P."/>
            <person name="Lee S.J."/>
            <person name="Levesque L."/>
            <person name="Li R."/>
            <person name="Lin C.F."/>
            <person name="Lin M.F."/>
            <person name="Lindblad-Toh K."/>
            <person name="Llopart A."/>
            <person name="Long M."/>
            <person name="Low L."/>
            <person name="Lozovsky E."/>
            <person name="Lu J."/>
            <person name="Luo M."/>
            <person name="Machado C.A."/>
            <person name="Makalowski W."/>
            <person name="Marzo M."/>
            <person name="Matsuda M."/>
            <person name="Matzkin L."/>
            <person name="McAllister B."/>
            <person name="McBride C.S."/>
            <person name="McKernan B."/>
            <person name="McKernan K."/>
            <person name="Mendez-Lago M."/>
            <person name="Minx P."/>
            <person name="Mollenhauer M.U."/>
            <person name="Montooth K."/>
            <person name="Mount S.M."/>
            <person name="Mu X."/>
            <person name="Myers E."/>
            <person name="Negre B."/>
            <person name="Newfeld S."/>
            <person name="Nielsen R."/>
            <person name="Noor M.A."/>
            <person name="O'Grady P."/>
            <person name="Pachter L."/>
            <person name="Papaceit M."/>
            <person name="Parisi M.J."/>
            <person name="Parisi M."/>
            <person name="Parts L."/>
            <person name="Pedersen J.S."/>
            <person name="Pesole G."/>
            <person name="Phillippy A.M."/>
            <person name="Ponting C.P."/>
            <person name="Pop M."/>
            <person name="Porcelli D."/>
            <person name="Powell J.R."/>
            <person name="Prohaska S."/>
            <person name="Pruitt K."/>
            <person name="Puig M."/>
            <person name="Quesneville H."/>
            <person name="Ram K.R."/>
            <person name="Rand D."/>
            <person name="Rasmussen M.D."/>
            <person name="Reed L.K."/>
            <person name="Reenan R."/>
            <person name="Reily A."/>
            <person name="Remington K.A."/>
            <person name="Rieger T.T."/>
            <person name="Ritchie M.G."/>
            <person name="Robin C."/>
            <person name="Rogers Y.H."/>
            <person name="Rohde C."/>
            <person name="Rozas J."/>
            <person name="Rubenfield M.J."/>
            <person name="Ruiz A."/>
            <person name="Russo S."/>
            <person name="Salzberg S.L."/>
            <person name="Sanchez-Gracia A."/>
            <person name="Saranga D.J."/>
            <person name="Sato H."/>
            <person name="Schaeffer S.W."/>
            <person name="Schatz M.C."/>
            <person name="Schlenke T."/>
            <person name="Schwartz R."/>
            <person name="Segarra C."/>
            <person name="Singh R.S."/>
            <person name="Sirot L."/>
            <person name="Sirota M."/>
            <person name="Sisneros N.B."/>
            <person name="Smith C.D."/>
            <person name="Smith T.F."/>
            <person name="Spieth J."/>
            <person name="Stage D.E."/>
            <person name="Stark A."/>
            <person name="Stephan W."/>
            <person name="Strausberg R.L."/>
            <person name="Strempel S."/>
            <person name="Sturgill D."/>
            <person name="Sutton G."/>
            <person name="Sutton G.G."/>
            <person name="Tao W."/>
            <person name="Teichmann S."/>
            <person name="Tobari Y.N."/>
            <person name="Tomimura Y."/>
            <person name="Tsolas J.M."/>
            <person name="Valente V.L."/>
            <person name="Venter E."/>
            <person name="Venter J.C."/>
            <person name="Vicario S."/>
            <person name="Vieira F.G."/>
            <person name="Vilella A.J."/>
            <person name="Villasante A."/>
            <person name="Walenz B."/>
            <person name="Wang J."/>
            <person name="Wasserman M."/>
            <person name="Watts T."/>
            <person name="Wilson D."/>
            <person name="Wilson R.K."/>
            <person name="Wing R.A."/>
            <person name="Wolfner M.F."/>
            <person name="Wong A."/>
            <person name="Wong G.K."/>
            <person name="Wu C.I."/>
            <person name="Wu G."/>
            <person name="Yamamoto D."/>
            <person name="Yang H.P."/>
            <person name="Yang S.P."/>
            <person name="Yorke J.A."/>
            <person name="Yoshida K."/>
            <person name="Zdobnov E."/>
            <person name="Zhang P."/>
            <person name="Zhang Y."/>
            <person name="Zimin A.V."/>
            <person name="Baldwin J."/>
            <person name="Abdouelleil A."/>
            <person name="Abdulkadir J."/>
            <person name="Abebe A."/>
            <person name="Abera B."/>
            <person name="Abreu J."/>
            <person name="Acer S.C."/>
            <person name="Aftuck L."/>
            <person name="Alexander A."/>
            <person name="An P."/>
            <person name="Anderson E."/>
            <person name="Anderson S."/>
            <person name="Arachi H."/>
            <person name="Azer M."/>
            <person name="Bachantsang P."/>
            <person name="Barry A."/>
            <person name="Bayul T."/>
            <person name="Berlin A."/>
            <person name="Bessette D."/>
            <person name="Bloom T."/>
            <person name="Blye J."/>
            <person name="Boguslavskiy L."/>
            <person name="Bonnet C."/>
            <person name="Boukhgalter B."/>
            <person name="Bourzgui I."/>
            <person name="Brown A."/>
            <person name="Cahill P."/>
            <person name="Channer S."/>
            <person name="Cheshatsang Y."/>
            <person name="Chuda L."/>
            <person name="Citroen M."/>
            <person name="Collymore A."/>
            <person name="Cooke P."/>
            <person name="Costello M."/>
            <person name="D'Aco K."/>
            <person name="Daza R."/>
            <person name="De Haan G."/>
            <person name="DeGray S."/>
            <person name="DeMaso C."/>
            <person name="Dhargay N."/>
            <person name="Dooley K."/>
            <person name="Dooley E."/>
            <person name="Doricent M."/>
            <person name="Dorje P."/>
            <person name="Dorjee K."/>
            <person name="Dupes A."/>
            <person name="Elong R."/>
            <person name="Falk J."/>
            <person name="Farina A."/>
            <person name="Faro S."/>
            <person name="Ferguson D."/>
            <person name="Fisher S."/>
            <person name="Foley C.D."/>
            <person name="Franke A."/>
            <person name="Friedrich D."/>
            <person name="Gadbois L."/>
            <person name="Gearin G."/>
            <person name="Gearin C.R."/>
            <person name="Giannoukos G."/>
            <person name="Goode T."/>
            <person name="Graham J."/>
            <person name="Grandbois E."/>
            <person name="Grewal S."/>
            <person name="Gyaltsen K."/>
            <person name="Hafez N."/>
            <person name="Hagos B."/>
            <person name="Hall J."/>
            <person name="Henson C."/>
            <person name="Hollinger A."/>
            <person name="Honan T."/>
            <person name="Huard M.D."/>
            <person name="Hughes L."/>
            <person name="Hurhula B."/>
            <person name="Husby M.E."/>
            <person name="Kamat A."/>
            <person name="Kanga B."/>
            <person name="Kashin S."/>
            <person name="Khazanovich D."/>
            <person name="Kisner P."/>
            <person name="Lance K."/>
            <person name="Lara M."/>
            <person name="Lee W."/>
            <person name="Lennon N."/>
            <person name="Letendre F."/>
            <person name="LeVine R."/>
            <person name="Lipovsky A."/>
            <person name="Liu X."/>
            <person name="Liu J."/>
            <person name="Liu S."/>
            <person name="Lokyitsang T."/>
            <person name="Lokyitsang Y."/>
            <person name="Lubonja R."/>
            <person name="Lui A."/>
            <person name="MacDonald P."/>
            <person name="Magnisalis V."/>
            <person name="Maru K."/>
            <person name="Matthews C."/>
            <person name="McCusker W."/>
            <person name="McDonough S."/>
            <person name="Mehta T."/>
            <person name="Meldrim J."/>
            <person name="Meneus L."/>
            <person name="Mihai O."/>
            <person name="Mihalev A."/>
            <person name="Mihova T."/>
            <person name="Mittelman R."/>
            <person name="Mlenga V."/>
            <person name="Montmayeur A."/>
            <person name="Mulrain L."/>
            <person name="Navidi A."/>
            <person name="Naylor J."/>
            <person name="Negash T."/>
            <person name="Nguyen T."/>
            <person name="Nguyen N."/>
            <person name="Nicol R."/>
            <person name="Norbu C."/>
            <person name="Norbu N."/>
            <person name="Novod N."/>
            <person name="O'Neill B."/>
            <person name="Osman S."/>
            <person name="Markiewicz E."/>
            <person name="Oyono O.L."/>
            <person name="Patti C."/>
            <person name="Phunkhang P."/>
            <person name="Pierre F."/>
            <person name="Priest M."/>
            <person name="Raghuraman S."/>
            <person name="Rege F."/>
            <person name="Reyes R."/>
            <person name="Rise C."/>
            <person name="Rogov P."/>
            <person name="Ross K."/>
            <person name="Ryan E."/>
            <person name="Settipalli S."/>
            <person name="Shea T."/>
            <person name="Sherpa N."/>
            <person name="Shi L."/>
            <person name="Shih D."/>
            <person name="Sparrow T."/>
            <person name="Spaulding J."/>
            <person name="Stalker J."/>
            <person name="Stange-Thomann N."/>
            <person name="Stavropoulos S."/>
            <person name="Stone C."/>
            <person name="Strader C."/>
            <person name="Tesfaye S."/>
            <person name="Thomson T."/>
            <person name="Thoulutsang Y."/>
            <person name="Thoulutsang D."/>
            <person name="Topham K."/>
            <person name="Topping I."/>
            <person name="Tsamla T."/>
            <person name="Vassiliev H."/>
            <person name="Vo A."/>
            <person name="Wangchuk T."/>
            <person name="Wangdi T."/>
            <person name="Weiand M."/>
            <person name="Wilkinson J."/>
            <person name="Wilson A."/>
            <person name="Yadav S."/>
            <person name="Young G."/>
            <person name="Yu Q."/>
            <person name="Zembek L."/>
            <person name="Zhong D."/>
            <person name="Zimmer A."/>
            <person name="Zwirko Z."/>
            <person name="Jaffe D.B."/>
            <person name="Alvarez P."/>
            <person name="Brockman W."/>
            <person name="Butler J."/>
            <person name="Chin C."/>
            <person name="Gnerre S."/>
            <person name="Grabherr M."/>
            <person name="Kleber M."/>
            <person name="Mauceli E."/>
            <person name="MacCallum I."/>
        </authorList>
    </citation>
    <scope>NUCLEOTIDE SEQUENCE [LARGE SCALE GENOMIC DNA]</scope>
    <source>
        <strain evidence="3">white501</strain>
    </source>
</reference>
<evidence type="ECO:0000313" key="2">
    <source>
        <dbReference type="EMBL" id="EDX15652.1"/>
    </source>
</evidence>
<gene>
    <name evidence="2" type="primary">Dsim\GD11936</name>
    <name evidence="2" type="ORF">Dsim_GD11936</name>
</gene>
<dbReference type="HOGENOM" id="CLU_1961912_0_0_1"/>
<dbReference type="AlphaFoldDB" id="B4NTJ4"/>
<name>B4NTJ4_DROSI</name>
<accession>B4NTJ4</accession>
<keyword evidence="3" id="KW-1185">Reference proteome</keyword>
<dbReference type="STRING" id="7240.B4NTJ4"/>
<evidence type="ECO:0000256" key="1">
    <source>
        <dbReference type="SAM" id="MobiDB-lite"/>
    </source>
</evidence>
<sequence length="128" mass="14506">MSMDNGIRFSGPGQQNRMPGMLDQQQQSQQQEGVQQPPPVWINKWARGNSAARCSKSHHRSQGRPCRNSRCTCNIAIIHTHISIRCTTIRTRCRPTNLPPMDMVLQECPEVEQELILLHDIGTCDLVC</sequence>
<feature type="compositionally biased region" description="Low complexity" evidence="1">
    <location>
        <begin position="24"/>
        <end position="35"/>
    </location>
</feature>
<evidence type="ECO:0000313" key="3">
    <source>
        <dbReference type="Proteomes" id="UP000000304"/>
    </source>
</evidence>